<dbReference type="AlphaFoldDB" id="A0A9P7ET04"/>
<comment type="caution">
    <text evidence="1">The sequence shown here is derived from an EMBL/GenBank/DDBJ whole genome shotgun (WGS) entry which is preliminary data.</text>
</comment>
<sequence length="125" mass="14511">MSRPYTEKLRILPSGKNRTVLLLFLLLCLQTVRYSTCLAKVCSGFAVRFRCQGMQRTWKAKPLHRNNPKVATSITVIRATVLQSRNLKHSIPFNIRMHCQAYMKVLVPRLARSRIDLRLSFSRSH</sequence>
<name>A0A9P7ET04_9AGAM</name>
<dbReference type="GeneID" id="64692041"/>
<gene>
    <name evidence="1" type="ORF">F5147DRAFT_42750</name>
</gene>
<accession>A0A9P7ET04</accession>
<evidence type="ECO:0000313" key="2">
    <source>
        <dbReference type="Proteomes" id="UP000823399"/>
    </source>
</evidence>
<evidence type="ECO:0000313" key="1">
    <source>
        <dbReference type="EMBL" id="KAG2089041.1"/>
    </source>
</evidence>
<dbReference type="Proteomes" id="UP000823399">
    <property type="component" value="Unassembled WGS sequence"/>
</dbReference>
<reference evidence="1" key="1">
    <citation type="journal article" date="2020" name="New Phytol.">
        <title>Comparative genomics reveals dynamic genome evolution in host specialist ectomycorrhizal fungi.</title>
        <authorList>
            <person name="Lofgren L.A."/>
            <person name="Nguyen N.H."/>
            <person name="Vilgalys R."/>
            <person name="Ruytinx J."/>
            <person name="Liao H.L."/>
            <person name="Branco S."/>
            <person name="Kuo A."/>
            <person name="LaButti K."/>
            <person name="Lipzen A."/>
            <person name="Andreopoulos W."/>
            <person name="Pangilinan J."/>
            <person name="Riley R."/>
            <person name="Hundley H."/>
            <person name="Na H."/>
            <person name="Barry K."/>
            <person name="Grigoriev I.V."/>
            <person name="Stajich J.E."/>
            <person name="Kennedy P.G."/>
        </authorList>
    </citation>
    <scope>NUCLEOTIDE SEQUENCE</scope>
    <source>
        <strain evidence="1">FC423</strain>
    </source>
</reference>
<organism evidence="1 2">
    <name type="scientific">Suillus discolor</name>
    <dbReference type="NCBI Taxonomy" id="1912936"/>
    <lineage>
        <taxon>Eukaryota</taxon>
        <taxon>Fungi</taxon>
        <taxon>Dikarya</taxon>
        <taxon>Basidiomycota</taxon>
        <taxon>Agaricomycotina</taxon>
        <taxon>Agaricomycetes</taxon>
        <taxon>Agaricomycetidae</taxon>
        <taxon>Boletales</taxon>
        <taxon>Suillineae</taxon>
        <taxon>Suillaceae</taxon>
        <taxon>Suillus</taxon>
    </lineage>
</organism>
<keyword evidence="2" id="KW-1185">Reference proteome</keyword>
<proteinExistence type="predicted"/>
<dbReference type="EMBL" id="JABBWM010000115">
    <property type="protein sequence ID" value="KAG2089041.1"/>
    <property type="molecule type" value="Genomic_DNA"/>
</dbReference>
<dbReference type="RefSeq" id="XP_041285770.1">
    <property type="nucleotide sequence ID" value="XM_041429782.1"/>
</dbReference>
<protein>
    <submittedName>
        <fullName evidence="1">Uncharacterized protein</fullName>
    </submittedName>
</protein>